<feature type="compositionally biased region" description="Low complexity" evidence="1">
    <location>
        <begin position="231"/>
        <end position="251"/>
    </location>
</feature>
<dbReference type="SMART" id="SM00671">
    <property type="entry name" value="SEL1"/>
    <property type="match status" value="2"/>
</dbReference>
<accession>A0AAI9SVY8</accession>
<sequence length="585" mass="65170">MFEDRESIYSFDSVSTSERLLDRLDFDNESIVSSNYDNSSFQRDRLTATLNQRPMSNLNAITRLKNYTNPTRQNTPYNKSQLQTSLYRKNSLPLSKTVNENVVSSENKSLPKKHADADITKVAINTVYESAGASASAKANSHHHHHHHHPPSAAAAAAAETSKSNTTFYKDNSVTTLPEMNLYEKRPQQVRSQLHSTDSVLTLKTTSSYDSPNSSMHTIPGKHLPYTVDLTTTTTPTPAATNTLTPTSSPSLHERSLNSSPSSPSPYQHHFLSHTTLSRTASAPTVRKVSSKENEAIKLSSYGYMGASSYSKNQSTIEYITPQPGRHHSNSTYQEVSPQSRTAIALELRALSNHREASYQLQIAANEPYHYPKAMYLYAMALKHGQGVKQNYTSAVKWLSKCILIQISSLSLSTGSLSFQSHNYLVMSKLNKLGEADLIQLVLTDLRNSMNTDPYQNGTNPDMLYSQFKEMSKNQIQKVINANKNNSNVLALSYLELGLYLYNNWGSVTITKNDEKSAIICLSKAGSLGTIEAMEQLGEIWATKSKSRKKDLTKAAAWLRSMEVFGVKSIGNSWIYKEKYIRSSS</sequence>
<gene>
    <name evidence="2" type="ORF">KGF56_003134</name>
</gene>
<dbReference type="EMBL" id="JAHUZD010000108">
    <property type="protein sequence ID" value="KAI3404098.2"/>
    <property type="molecule type" value="Genomic_DNA"/>
</dbReference>
<evidence type="ECO:0000313" key="3">
    <source>
        <dbReference type="Proteomes" id="UP001202479"/>
    </source>
</evidence>
<organism evidence="2 3">
    <name type="scientific">Candida oxycetoniae</name>
    <dbReference type="NCBI Taxonomy" id="497107"/>
    <lineage>
        <taxon>Eukaryota</taxon>
        <taxon>Fungi</taxon>
        <taxon>Dikarya</taxon>
        <taxon>Ascomycota</taxon>
        <taxon>Saccharomycotina</taxon>
        <taxon>Pichiomycetes</taxon>
        <taxon>Debaryomycetaceae</taxon>
        <taxon>Candida/Lodderomyces clade</taxon>
        <taxon>Candida</taxon>
    </lineage>
</organism>
<dbReference type="InterPro" id="IPR006597">
    <property type="entry name" value="Sel1-like"/>
</dbReference>
<feature type="region of interest" description="Disordered" evidence="1">
    <location>
        <begin position="134"/>
        <end position="163"/>
    </location>
</feature>
<feature type="region of interest" description="Disordered" evidence="1">
    <location>
        <begin position="231"/>
        <end position="269"/>
    </location>
</feature>
<keyword evidence="3" id="KW-1185">Reference proteome</keyword>
<dbReference type="GO" id="GO:0032153">
    <property type="term" value="C:cell division site"/>
    <property type="evidence" value="ECO:0007669"/>
    <property type="project" value="TreeGrafter"/>
</dbReference>
<feature type="compositionally biased region" description="Basic residues" evidence="1">
    <location>
        <begin position="140"/>
        <end position="150"/>
    </location>
</feature>
<dbReference type="PANTHER" id="PTHR43628">
    <property type="entry name" value="ACTIVATOR OF C KINASE PROTEIN 1-RELATED"/>
    <property type="match status" value="1"/>
</dbReference>
<dbReference type="RefSeq" id="XP_049179843.1">
    <property type="nucleotide sequence ID" value="XM_049324437.1"/>
</dbReference>
<dbReference type="GeneID" id="73380751"/>
<dbReference type="PANTHER" id="PTHR43628:SF11">
    <property type="entry name" value="PROTEIN DSF2"/>
    <property type="match status" value="1"/>
</dbReference>
<dbReference type="Pfam" id="PF08238">
    <property type="entry name" value="Sel1"/>
    <property type="match status" value="3"/>
</dbReference>
<evidence type="ECO:0000256" key="1">
    <source>
        <dbReference type="SAM" id="MobiDB-lite"/>
    </source>
</evidence>
<evidence type="ECO:0008006" key="4">
    <source>
        <dbReference type="Google" id="ProtNLM"/>
    </source>
</evidence>
<reference evidence="2" key="1">
    <citation type="journal article" date="2022" name="DNA Res.">
        <title>Genome analysis of five recently described species of the CUG-Ser clade uncovers Candida theae as a new hybrid lineage with pathogenic potential in the Candida parapsilosis species complex.</title>
        <authorList>
            <person name="Mixao V."/>
            <person name="Del Olmo V."/>
            <person name="Hegedusova E."/>
            <person name="Saus E."/>
            <person name="Pryszcz L."/>
            <person name="Cillingova A."/>
            <person name="Nosek J."/>
            <person name="Gabaldon T."/>
        </authorList>
    </citation>
    <scope>NUCLEOTIDE SEQUENCE</scope>
    <source>
        <strain evidence="2">CBS 10844</strain>
    </source>
</reference>
<feature type="compositionally biased region" description="Low complexity" evidence="1">
    <location>
        <begin position="151"/>
        <end position="163"/>
    </location>
</feature>
<dbReference type="AlphaFoldDB" id="A0AAI9SVY8"/>
<name>A0AAI9SVY8_9ASCO</name>
<dbReference type="InterPro" id="IPR011990">
    <property type="entry name" value="TPR-like_helical_dom_sf"/>
</dbReference>
<dbReference type="Proteomes" id="UP001202479">
    <property type="component" value="Unassembled WGS sequence"/>
</dbReference>
<dbReference type="InterPro" id="IPR052945">
    <property type="entry name" value="Mitotic_Regulator"/>
</dbReference>
<evidence type="ECO:0000313" key="2">
    <source>
        <dbReference type="EMBL" id="KAI3404098.2"/>
    </source>
</evidence>
<dbReference type="SUPFAM" id="SSF81901">
    <property type="entry name" value="HCP-like"/>
    <property type="match status" value="1"/>
</dbReference>
<proteinExistence type="predicted"/>
<dbReference type="GO" id="GO:0010972">
    <property type="term" value="P:negative regulation of G2/M transition of mitotic cell cycle"/>
    <property type="evidence" value="ECO:0007669"/>
    <property type="project" value="TreeGrafter"/>
</dbReference>
<dbReference type="Gene3D" id="1.25.40.10">
    <property type="entry name" value="Tetratricopeptide repeat domain"/>
    <property type="match status" value="2"/>
</dbReference>
<comment type="caution">
    <text evidence="2">The sequence shown here is derived from an EMBL/GenBank/DDBJ whole genome shotgun (WGS) entry which is preliminary data.</text>
</comment>
<protein>
    <recommendedName>
        <fullName evidence="4">Protein DSF2</fullName>
    </recommendedName>
</protein>